<feature type="signal peptide" evidence="2">
    <location>
        <begin position="1"/>
        <end position="19"/>
    </location>
</feature>
<feature type="compositionally biased region" description="Low complexity" evidence="1">
    <location>
        <begin position="116"/>
        <end position="134"/>
    </location>
</feature>
<dbReference type="GO" id="GO:0008233">
    <property type="term" value="F:peptidase activity"/>
    <property type="evidence" value="ECO:0007669"/>
    <property type="project" value="UniProtKB-KW"/>
</dbReference>
<dbReference type="GO" id="GO:0006508">
    <property type="term" value="P:proteolysis"/>
    <property type="evidence" value="ECO:0007669"/>
    <property type="project" value="UniProtKB-KW"/>
</dbReference>
<proteinExistence type="predicted"/>
<feature type="chain" id="PRO_5023840738" evidence="2">
    <location>
        <begin position="20"/>
        <end position="171"/>
    </location>
</feature>
<gene>
    <name evidence="3" type="primary">Q523C3</name>
</gene>
<evidence type="ECO:0000256" key="1">
    <source>
        <dbReference type="SAM" id="MobiDB-lite"/>
    </source>
</evidence>
<sequence>MMRTLTLILAALFIRQSTAGDLERKAATTITTTGSSGSSYTYTSSYTGIVATTGSQGQPIITFATAFPLVTVVPFTTTLTPSFGPASGSGIPISANFTATVGVPVQGVITLGGNASSITPESTVTTSSPVSTSGSSTFFSTFVTTVPVSSSSSGSSSSSSSGSGSSSSTST</sequence>
<feature type="region of interest" description="Disordered" evidence="1">
    <location>
        <begin position="114"/>
        <end position="134"/>
    </location>
</feature>
<dbReference type="EC" id="3.4.22.-" evidence="3"/>
<keyword evidence="3" id="KW-0645">Protease</keyword>
<keyword evidence="3" id="KW-0378">Hydrolase</keyword>
<organism evidence="3">
    <name type="scientific">Ganoderma boninense</name>
    <dbReference type="NCBI Taxonomy" id="34458"/>
    <lineage>
        <taxon>Eukaryota</taxon>
        <taxon>Fungi</taxon>
        <taxon>Dikarya</taxon>
        <taxon>Basidiomycota</taxon>
        <taxon>Agaricomycotina</taxon>
        <taxon>Agaricomycetes</taxon>
        <taxon>Polyporales</taxon>
        <taxon>Polyporaceae</taxon>
        <taxon>Ganoderma</taxon>
    </lineage>
</organism>
<keyword evidence="2" id="KW-0732">Signal</keyword>
<evidence type="ECO:0000313" key="3">
    <source>
        <dbReference type="EMBL" id="VWO95502.1"/>
    </source>
</evidence>
<name>A0A5K1JWI6_9APHY</name>
<reference evidence="3" key="1">
    <citation type="submission" date="2019-10" db="EMBL/GenBank/DDBJ databases">
        <authorList>
            <person name="Nor Muhammad N."/>
        </authorList>
    </citation>
    <scope>NUCLEOTIDE SEQUENCE</scope>
</reference>
<feature type="region of interest" description="Disordered" evidence="1">
    <location>
        <begin position="146"/>
        <end position="171"/>
    </location>
</feature>
<protein>
    <submittedName>
        <fullName evidence="3">Cysteine protease ATG4 )</fullName>
        <ecNumber evidence="3">3.4.22.-</ecNumber>
    </submittedName>
</protein>
<dbReference type="AlphaFoldDB" id="A0A5K1JWI6"/>
<accession>A0A5K1JWI6</accession>
<evidence type="ECO:0000256" key="2">
    <source>
        <dbReference type="SAM" id="SignalP"/>
    </source>
</evidence>
<dbReference type="EMBL" id="LR724882">
    <property type="protein sequence ID" value="VWO95502.1"/>
    <property type="molecule type" value="Genomic_DNA"/>
</dbReference>